<dbReference type="RefSeq" id="WP_316003912.1">
    <property type="nucleotide sequence ID" value="NZ_JAWDIT010000002.1"/>
</dbReference>
<proteinExistence type="predicted"/>
<keyword evidence="4" id="KW-1185">Reference proteome</keyword>
<dbReference type="InterPro" id="IPR050300">
    <property type="entry name" value="GDXG_lipolytic_enzyme"/>
</dbReference>
<gene>
    <name evidence="3" type="ORF">RWH44_06315</name>
</gene>
<dbReference type="EMBL" id="JAWDIT010000002">
    <property type="protein sequence ID" value="MDU0345314.1"/>
    <property type="molecule type" value="Genomic_DNA"/>
</dbReference>
<dbReference type="SUPFAM" id="SSF53474">
    <property type="entry name" value="alpha/beta-Hydrolases"/>
    <property type="match status" value="1"/>
</dbReference>
<evidence type="ECO:0000313" key="3">
    <source>
        <dbReference type="EMBL" id="MDU0345314.1"/>
    </source>
</evidence>
<dbReference type="GO" id="GO:0016787">
    <property type="term" value="F:hydrolase activity"/>
    <property type="evidence" value="ECO:0007669"/>
    <property type="project" value="UniProtKB-KW"/>
</dbReference>
<name>A0ABU3SKJ6_9MICO</name>
<reference evidence="3 4" key="1">
    <citation type="submission" date="2023-09" db="EMBL/GenBank/DDBJ databases">
        <title>Microbacterium fusihabitans sp. nov., Microbacterium phycihabitans sp. nov., and Microbacterium cervinum sp. nov., isolated from dried seaweeds of beach.</title>
        <authorList>
            <person name="Lee S.D."/>
        </authorList>
    </citation>
    <scope>NUCLEOTIDE SEQUENCE [LARGE SCALE GENOMIC DNA]</scope>
    <source>
        <strain evidence="3 4">KSW2-29</strain>
    </source>
</reference>
<dbReference type="Gene3D" id="3.40.50.1820">
    <property type="entry name" value="alpha/beta hydrolase"/>
    <property type="match status" value="1"/>
</dbReference>
<feature type="domain" description="Alpha/beta hydrolase fold-3" evidence="2">
    <location>
        <begin position="76"/>
        <end position="275"/>
    </location>
</feature>
<sequence length="313" mass="32635">MTDLRALPFSDMLAHLREHGEPADPRGDIDTASLHRRFAHLSAVETRELTFAGARRSQPARLYRDPSATATGRAFVWVHGGAFIGGHLDMPESHWVALELAARGIPVLTLDYTKCLGDVHYPVPSDDVLAGWRFALDNAEEFFGAAPDAVALGGASAGGNLVAGVAARLRDGAGPAPAGLVLVYPVLHPNSSSPGEPLDPEAPMGRISANFAGPGGLDHPYAFPGLGSASALPPTLVVVCELDDLRPSGEAFATLVREAGGSLDLYLEPGAGHGHINEPADPTARTTIEEIARWLGAAQAEGAAIGHPGEIVR</sequence>
<keyword evidence="1 3" id="KW-0378">Hydrolase</keyword>
<dbReference type="Proteomes" id="UP001261125">
    <property type="component" value="Unassembled WGS sequence"/>
</dbReference>
<dbReference type="InterPro" id="IPR013094">
    <property type="entry name" value="AB_hydrolase_3"/>
</dbReference>
<dbReference type="Pfam" id="PF07859">
    <property type="entry name" value="Abhydrolase_3"/>
    <property type="match status" value="1"/>
</dbReference>
<organism evidence="3 4">
    <name type="scientific">Microbacterium phycohabitans</name>
    <dbReference type="NCBI Taxonomy" id="3075993"/>
    <lineage>
        <taxon>Bacteria</taxon>
        <taxon>Bacillati</taxon>
        <taxon>Actinomycetota</taxon>
        <taxon>Actinomycetes</taxon>
        <taxon>Micrococcales</taxon>
        <taxon>Microbacteriaceae</taxon>
        <taxon>Microbacterium</taxon>
    </lineage>
</organism>
<evidence type="ECO:0000259" key="2">
    <source>
        <dbReference type="Pfam" id="PF07859"/>
    </source>
</evidence>
<accession>A0ABU3SKJ6</accession>
<evidence type="ECO:0000256" key="1">
    <source>
        <dbReference type="ARBA" id="ARBA00022801"/>
    </source>
</evidence>
<dbReference type="PANTHER" id="PTHR48081:SF8">
    <property type="entry name" value="ALPHA_BETA HYDROLASE FOLD-3 DOMAIN-CONTAINING PROTEIN-RELATED"/>
    <property type="match status" value="1"/>
</dbReference>
<protein>
    <submittedName>
        <fullName evidence="3">Alpha/beta hydrolase</fullName>
    </submittedName>
</protein>
<dbReference type="InterPro" id="IPR029058">
    <property type="entry name" value="AB_hydrolase_fold"/>
</dbReference>
<comment type="caution">
    <text evidence="3">The sequence shown here is derived from an EMBL/GenBank/DDBJ whole genome shotgun (WGS) entry which is preliminary data.</text>
</comment>
<dbReference type="PANTHER" id="PTHR48081">
    <property type="entry name" value="AB HYDROLASE SUPERFAMILY PROTEIN C4A8.06C"/>
    <property type="match status" value="1"/>
</dbReference>
<evidence type="ECO:0000313" key="4">
    <source>
        <dbReference type="Proteomes" id="UP001261125"/>
    </source>
</evidence>